<reference evidence="1 2" key="1">
    <citation type="submission" date="2019-07" db="EMBL/GenBank/DDBJ databases">
        <title>Whole genome shotgun sequence of Terrabacter aerolatus NBRC 106305.</title>
        <authorList>
            <person name="Hosoyama A."/>
            <person name="Uohara A."/>
            <person name="Ohji S."/>
            <person name="Ichikawa N."/>
        </authorList>
    </citation>
    <scope>NUCLEOTIDE SEQUENCE [LARGE SCALE GENOMIC DNA]</scope>
    <source>
        <strain evidence="1 2">NBRC 106305</strain>
    </source>
</reference>
<dbReference type="AlphaFoldDB" id="A0A512CYR8"/>
<organism evidence="1 2">
    <name type="scientific">Terrabacter aerolatus</name>
    <dbReference type="NCBI Taxonomy" id="422442"/>
    <lineage>
        <taxon>Bacteria</taxon>
        <taxon>Bacillati</taxon>
        <taxon>Actinomycetota</taxon>
        <taxon>Actinomycetes</taxon>
        <taxon>Micrococcales</taxon>
        <taxon>Intrasporangiaceae</taxon>
        <taxon>Terrabacter</taxon>
    </lineage>
</organism>
<evidence type="ECO:0000313" key="2">
    <source>
        <dbReference type="Proteomes" id="UP000321534"/>
    </source>
</evidence>
<dbReference type="EMBL" id="BJYX01000004">
    <property type="protein sequence ID" value="GEO29371.1"/>
    <property type="molecule type" value="Genomic_DNA"/>
</dbReference>
<proteinExistence type="predicted"/>
<keyword evidence="2" id="KW-1185">Reference proteome</keyword>
<protein>
    <recommendedName>
        <fullName evidence="3">Calpastatin</fullName>
    </recommendedName>
</protein>
<dbReference type="PIRSF" id="PIRSF008546">
    <property type="entry name" value="UCP008546"/>
    <property type="match status" value="1"/>
</dbReference>
<gene>
    <name evidence="1" type="ORF">TAE01_11810</name>
</gene>
<dbReference type="Pfam" id="PF08837">
    <property type="entry name" value="DUF1810"/>
    <property type="match status" value="1"/>
</dbReference>
<name>A0A512CYR8_9MICO</name>
<dbReference type="InterPro" id="IPR014937">
    <property type="entry name" value="DUF1810"/>
</dbReference>
<accession>A0A512CYR8</accession>
<sequence length="160" mass="17164">MRRALSPAGYDTAMTENSPDLERFVRAQDAGATYPSALAELRAGAKRGHWMWFVFPQVAGLGRSETARAYAVSGLPEARAYLRHPVLGPRLRECAQALTGLATSDPVEVLGAVDAAKLRSSMTLFELAAVDAAEAAPFVGVLDHFFDGRRDDATTEILAS</sequence>
<comment type="caution">
    <text evidence="1">The sequence shown here is derived from an EMBL/GenBank/DDBJ whole genome shotgun (WGS) entry which is preliminary data.</text>
</comment>
<evidence type="ECO:0000313" key="1">
    <source>
        <dbReference type="EMBL" id="GEO29371.1"/>
    </source>
</evidence>
<dbReference type="InterPro" id="IPR036287">
    <property type="entry name" value="Rv1873-like_sf"/>
</dbReference>
<dbReference type="Gene3D" id="1.25.40.380">
    <property type="entry name" value="Protein of unknown function DUF1810"/>
    <property type="match status" value="1"/>
</dbReference>
<dbReference type="SUPFAM" id="SSF140736">
    <property type="entry name" value="Rv1873-like"/>
    <property type="match status" value="1"/>
</dbReference>
<evidence type="ECO:0008006" key="3">
    <source>
        <dbReference type="Google" id="ProtNLM"/>
    </source>
</evidence>
<dbReference type="Proteomes" id="UP000321534">
    <property type="component" value="Unassembled WGS sequence"/>
</dbReference>